<name>A0ABV9B579_9ACTN</name>
<comment type="caution">
    <text evidence="3">The sequence shown here is derived from an EMBL/GenBank/DDBJ whole genome shotgun (WGS) entry which is preliminary data.</text>
</comment>
<keyword evidence="4" id="KW-1185">Reference proteome</keyword>
<proteinExistence type="predicted"/>
<organism evidence="3 4">
    <name type="scientific">Streptomyces vulcanius</name>
    <dbReference type="NCBI Taxonomy" id="1441876"/>
    <lineage>
        <taxon>Bacteria</taxon>
        <taxon>Bacillati</taxon>
        <taxon>Actinomycetota</taxon>
        <taxon>Actinomycetes</taxon>
        <taxon>Kitasatosporales</taxon>
        <taxon>Streptomycetaceae</taxon>
        <taxon>Streptomyces</taxon>
    </lineage>
</organism>
<evidence type="ECO:0000256" key="2">
    <source>
        <dbReference type="SAM" id="SignalP"/>
    </source>
</evidence>
<dbReference type="EMBL" id="JBHSFK010000042">
    <property type="protein sequence ID" value="MFC4506337.1"/>
    <property type="molecule type" value="Genomic_DNA"/>
</dbReference>
<feature type="chain" id="PRO_5046989135" description="Lipoprotein" evidence="2">
    <location>
        <begin position="33"/>
        <end position="172"/>
    </location>
</feature>
<evidence type="ECO:0008006" key="5">
    <source>
        <dbReference type="Google" id="ProtNLM"/>
    </source>
</evidence>
<protein>
    <recommendedName>
        <fullName evidence="5">Lipoprotein</fullName>
    </recommendedName>
</protein>
<evidence type="ECO:0000313" key="3">
    <source>
        <dbReference type="EMBL" id="MFC4506337.1"/>
    </source>
</evidence>
<gene>
    <name evidence="3" type="ORF">ACFPIH_44030</name>
</gene>
<keyword evidence="2" id="KW-0732">Signal</keyword>
<dbReference type="Proteomes" id="UP001595839">
    <property type="component" value="Unassembled WGS sequence"/>
</dbReference>
<evidence type="ECO:0000256" key="1">
    <source>
        <dbReference type="SAM" id="MobiDB-lite"/>
    </source>
</evidence>
<feature type="signal peptide" evidence="2">
    <location>
        <begin position="1"/>
        <end position="32"/>
    </location>
</feature>
<dbReference type="RefSeq" id="WP_381184476.1">
    <property type="nucleotide sequence ID" value="NZ_JBHSFK010000042.1"/>
</dbReference>
<reference evidence="4" key="1">
    <citation type="journal article" date="2019" name="Int. J. Syst. Evol. Microbiol.">
        <title>The Global Catalogue of Microorganisms (GCM) 10K type strain sequencing project: providing services to taxonomists for standard genome sequencing and annotation.</title>
        <authorList>
            <consortium name="The Broad Institute Genomics Platform"/>
            <consortium name="The Broad Institute Genome Sequencing Center for Infectious Disease"/>
            <person name="Wu L."/>
            <person name="Ma J."/>
        </authorList>
    </citation>
    <scope>NUCLEOTIDE SEQUENCE [LARGE SCALE GENOMIC DNA]</scope>
    <source>
        <strain evidence="4">CGMCC 4.7177</strain>
    </source>
</reference>
<evidence type="ECO:0000313" key="4">
    <source>
        <dbReference type="Proteomes" id="UP001595839"/>
    </source>
</evidence>
<sequence length="172" mass="16553">MTSAIHSHGTSRRPLRAVAAAAALAGALTLTACSSDNGGSDAASSAPASPTATATATTGGSSGSTAAASSELAGSWQTTVDGKAVVLIVNGKQAALFATGGTVCSGTAGEEAGMKMIHLVCTSGAKDRTTGMVDSVSGDSMKVTWTGETGEETYTKAADGQLPSGLPTAGLG</sequence>
<feature type="region of interest" description="Disordered" evidence="1">
    <location>
        <begin position="39"/>
        <end position="61"/>
    </location>
</feature>
<accession>A0ABV9B579</accession>